<dbReference type="OrthoDB" id="5781618at2759"/>
<name>A0A9P1IZP9_9PELO</name>
<dbReference type="SUPFAM" id="SSF54427">
    <property type="entry name" value="NTF2-like"/>
    <property type="match status" value="1"/>
</dbReference>
<keyword evidence="3" id="KW-1185">Reference proteome</keyword>
<dbReference type="InterPro" id="IPR032710">
    <property type="entry name" value="NTF2-like_dom_sf"/>
</dbReference>
<evidence type="ECO:0000313" key="3">
    <source>
        <dbReference type="Proteomes" id="UP001152747"/>
    </source>
</evidence>
<reference evidence="2" key="1">
    <citation type="submission" date="2022-11" db="EMBL/GenBank/DDBJ databases">
        <authorList>
            <person name="Kikuchi T."/>
        </authorList>
    </citation>
    <scope>NUCLEOTIDE SEQUENCE</scope>
    <source>
        <strain evidence="2">PS1010</strain>
    </source>
</reference>
<feature type="domain" description="DUF4440" evidence="1">
    <location>
        <begin position="15"/>
        <end position="118"/>
    </location>
</feature>
<accession>A0A9P1IZP9</accession>
<dbReference type="AlphaFoldDB" id="A0A9P1IZP9"/>
<evidence type="ECO:0000313" key="2">
    <source>
        <dbReference type="EMBL" id="CAI5453119.1"/>
    </source>
</evidence>
<dbReference type="InterPro" id="IPR027843">
    <property type="entry name" value="DUF4440"/>
</dbReference>
<organism evidence="2 3">
    <name type="scientific">Caenorhabditis angaria</name>
    <dbReference type="NCBI Taxonomy" id="860376"/>
    <lineage>
        <taxon>Eukaryota</taxon>
        <taxon>Metazoa</taxon>
        <taxon>Ecdysozoa</taxon>
        <taxon>Nematoda</taxon>
        <taxon>Chromadorea</taxon>
        <taxon>Rhabditida</taxon>
        <taxon>Rhabditina</taxon>
        <taxon>Rhabditomorpha</taxon>
        <taxon>Rhabditoidea</taxon>
        <taxon>Rhabditidae</taxon>
        <taxon>Peloderinae</taxon>
        <taxon>Caenorhabditis</taxon>
    </lineage>
</organism>
<comment type="caution">
    <text evidence="2">The sequence shown here is derived from an EMBL/GenBank/DDBJ whole genome shotgun (WGS) entry which is preliminary data.</text>
</comment>
<sequence length="129" mass="15173">MSQEELRATLAPYFEQFNKSTEIASAEDSMKLMHPQAVIVQKDTTSTFGKEALTALFKSWYKTTGPYYFERSSEKYSGSDDWIVVEAKMRLTRIEDKTEILHGDVMHIWKKENNTWLMFYEQFHVANNE</sequence>
<protein>
    <recommendedName>
        <fullName evidence="1">DUF4440 domain-containing protein</fullName>
    </recommendedName>
</protein>
<proteinExistence type="predicted"/>
<dbReference type="Gene3D" id="3.10.450.50">
    <property type="match status" value="1"/>
</dbReference>
<dbReference type="Pfam" id="PF14534">
    <property type="entry name" value="DUF4440"/>
    <property type="match status" value="1"/>
</dbReference>
<dbReference type="Proteomes" id="UP001152747">
    <property type="component" value="Unassembled WGS sequence"/>
</dbReference>
<evidence type="ECO:0000259" key="1">
    <source>
        <dbReference type="Pfam" id="PF14534"/>
    </source>
</evidence>
<dbReference type="PANTHER" id="PTHR31664:SF6">
    <property type="entry name" value="DUF4440 DOMAIN-CONTAINING PROTEIN"/>
    <property type="match status" value="1"/>
</dbReference>
<dbReference type="EMBL" id="CANHGI010000005">
    <property type="protein sequence ID" value="CAI5453119.1"/>
    <property type="molecule type" value="Genomic_DNA"/>
</dbReference>
<gene>
    <name evidence="2" type="ORF">CAMP_LOCUS15756</name>
</gene>
<dbReference type="PANTHER" id="PTHR31664">
    <property type="entry name" value="PROTEIN CBG16427"/>
    <property type="match status" value="1"/>
</dbReference>